<keyword evidence="7 11" id="KW-0472">Membrane</keyword>
<protein>
    <recommendedName>
        <fullName evidence="9">Phosphoethanolamine transferase EptA</fullName>
    </recommendedName>
    <alternativeName>
        <fullName evidence="10">Polymyxin resistance protein PmrC</fullName>
    </alternativeName>
</protein>
<evidence type="ECO:0000256" key="11">
    <source>
        <dbReference type="SAM" id="Phobius"/>
    </source>
</evidence>
<evidence type="ECO:0000259" key="13">
    <source>
        <dbReference type="Pfam" id="PF08019"/>
    </source>
</evidence>
<evidence type="ECO:0000256" key="1">
    <source>
        <dbReference type="ARBA" id="ARBA00004429"/>
    </source>
</evidence>
<evidence type="ECO:0000259" key="12">
    <source>
        <dbReference type="Pfam" id="PF00884"/>
    </source>
</evidence>
<organism evidence="14">
    <name type="scientific">Phytobacter massiliensis</name>
    <dbReference type="NCBI Taxonomy" id="1485952"/>
    <lineage>
        <taxon>Bacteria</taxon>
        <taxon>Pseudomonadati</taxon>
        <taxon>Pseudomonadota</taxon>
        <taxon>Gammaproteobacteria</taxon>
        <taxon>Enterobacterales</taxon>
        <taxon>Enterobacteriaceae</taxon>
        <taxon>Phytobacter</taxon>
    </lineage>
</organism>
<dbReference type="PANTHER" id="PTHR30443">
    <property type="entry name" value="INNER MEMBRANE PROTEIN"/>
    <property type="match status" value="1"/>
</dbReference>
<feature type="transmembrane region" description="Helical" evidence="11">
    <location>
        <begin position="78"/>
        <end position="100"/>
    </location>
</feature>
<keyword evidence="4 14" id="KW-0808">Transferase</keyword>
<dbReference type="Gene3D" id="3.40.720.10">
    <property type="entry name" value="Alkaline Phosphatase, subunit A"/>
    <property type="match status" value="1"/>
</dbReference>
<feature type="transmembrane region" description="Helical" evidence="11">
    <location>
        <begin position="12"/>
        <end position="33"/>
    </location>
</feature>
<dbReference type="NCBIfam" id="NF028537">
    <property type="entry name" value="P_eth_NH2_trans"/>
    <property type="match status" value="1"/>
</dbReference>
<feature type="transmembrane region" description="Helical" evidence="11">
    <location>
        <begin position="120"/>
        <end position="142"/>
    </location>
</feature>
<name>A0A6N3GTP6_9ENTR</name>
<keyword evidence="6 11" id="KW-1133">Transmembrane helix</keyword>
<comment type="similarity">
    <text evidence="8">Belongs to the phosphoethanolamine transferase family. EptA subfamily.</text>
</comment>
<evidence type="ECO:0000256" key="7">
    <source>
        <dbReference type="ARBA" id="ARBA00023136"/>
    </source>
</evidence>
<evidence type="ECO:0000313" key="14">
    <source>
        <dbReference type="EMBL" id="VYU67904.1"/>
    </source>
</evidence>
<dbReference type="InterPro" id="IPR000917">
    <property type="entry name" value="Sulfatase_N"/>
</dbReference>
<keyword evidence="2" id="KW-1003">Cell membrane</keyword>
<evidence type="ECO:0000256" key="4">
    <source>
        <dbReference type="ARBA" id="ARBA00022679"/>
    </source>
</evidence>
<dbReference type="InterPro" id="IPR040423">
    <property type="entry name" value="PEA_transferase"/>
</dbReference>
<feature type="transmembrane region" description="Helical" evidence="11">
    <location>
        <begin position="154"/>
        <end position="176"/>
    </location>
</feature>
<evidence type="ECO:0000256" key="5">
    <source>
        <dbReference type="ARBA" id="ARBA00022692"/>
    </source>
</evidence>
<dbReference type="InterPro" id="IPR012549">
    <property type="entry name" value="EptA-like_N"/>
</dbReference>
<accession>A0A6N3GTP6</accession>
<feature type="domain" description="Phosphoethanolamine transferase N-terminal" evidence="13">
    <location>
        <begin position="59"/>
        <end position="209"/>
    </location>
</feature>
<sequence>MRTLRLPRPTLSRLSFIILFALYIALPLNLAFYHQAFHLLPVNSLHNGLVFATMPVVAFCVINIVLTLASFLRLERLVISLFVLVSAAAQYFIISFSVVVDRSMVTNILDTTPAESFALLSPRLVGSLLLFGLLAVALAWWIRTLPARPYWRSALLRLGSIVLSGLLIVFVALLFYKDYASLFRNHKELVKTLSPSNSIAASWSWYSHNRLDNLPLVRIGEDAHQKAQMQQGPRKNLTILIVGETSRADDFSLGGYGRETNPRLKQDNVIYYPHATSCGTATAISVPCMFSNMPRAHYDEQLAHHQEGLLDIIQRAGIQVLWNENDGGCKGACDRVPHQDMTQLKLPGQCTDGECLDEVLFHQLDDYINHLQHDGVIVLHTIGSHGPTYYNRYPAQFRQFTPVCSTSQIQTCSQQQLVNTYDNTILYVDYIVDKAIRLLESKQDRFTTSLVYLSDHGESLGEDGIYLHGLPWSIAPQTQKHVPVLIWLSKDYQQRYGVASQCLQKESQQRAVSQDNLFSTLLGLTGVSTREYHAQDDLLTACRGETK</sequence>
<dbReference type="InterPro" id="IPR058130">
    <property type="entry name" value="PEA_transf_C"/>
</dbReference>
<dbReference type="Pfam" id="PF08019">
    <property type="entry name" value="EptA_B_N"/>
    <property type="match status" value="1"/>
</dbReference>
<proteinExistence type="inferred from homology"/>
<dbReference type="GO" id="GO:0016776">
    <property type="term" value="F:phosphotransferase activity, phosphate group as acceptor"/>
    <property type="evidence" value="ECO:0007669"/>
    <property type="project" value="TreeGrafter"/>
</dbReference>
<dbReference type="GO" id="GO:0005886">
    <property type="term" value="C:plasma membrane"/>
    <property type="evidence" value="ECO:0007669"/>
    <property type="project" value="UniProtKB-SubCell"/>
</dbReference>
<evidence type="ECO:0000256" key="2">
    <source>
        <dbReference type="ARBA" id="ARBA00022475"/>
    </source>
</evidence>
<evidence type="ECO:0000256" key="6">
    <source>
        <dbReference type="ARBA" id="ARBA00022989"/>
    </source>
</evidence>
<evidence type="ECO:0000256" key="10">
    <source>
        <dbReference type="ARBA" id="ARBA00082127"/>
    </source>
</evidence>
<dbReference type="AlphaFoldDB" id="A0A6N3GTP6"/>
<dbReference type="FunFam" id="3.40.720.10:FF:000022">
    <property type="entry name" value="Phosphoethanolamine transferase eptA"/>
    <property type="match status" value="1"/>
</dbReference>
<reference evidence="14" key="1">
    <citation type="submission" date="2019-11" db="EMBL/GenBank/DDBJ databases">
        <authorList>
            <person name="Feng L."/>
        </authorList>
    </citation>
    <scope>NUCLEOTIDE SEQUENCE</scope>
    <source>
        <strain evidence="14">EMassiliensisLFYP7</strain>
    </source>
</reference>
<evidence type="ECO:0000256" key="9">
    <source>
        <dbReference type="ARBA" id="ARBA00067355"/>
    </source>
</evidence>
<evidence type="ECO:0000256" key="3">
    <source>
        <dbReference type="ARBA" id="ARBA00022519"/>
    </source>
</evidence>
<dbReference type="EMBL" id="CACRTZ010000033">
    <property type="protein sequence ID" value="VYU67904.1"/>
    <property type="molecule type" value="Genomic_DNA"/>
</dbReference>
<dbReference type="CDD" id="cd16017">
    <property type="entry name" value="LptA"/>
    <property type="match status" value="1"/>
</dbReference>
<dbReference type="RefSeq" id="WP_156566822.1">
    <property type="nucleotide sequence ID" value="NZ_CACRTZ010000033.1"/>
</dbReference>
<dbReference type="PANTHER" id="PTHR30443:SF0">
    <property type="entry name" value="PHOSPHOETHANOLAMINE TRANSFERASE EPTA"/>
    <property type="match status" value="1"/>
</dbReference>
<dbReference type="GO" id="GO:0009244">
    <property type="term" value="P:lipopolysaccharide core region biosynthetic process"/>
    <property type="evidence" value="ECO:0007669"/>
    <property type="project" value="TreeGrafter"/>
</dbReference>
<dbReference type="NCBIfam" id="NF008619">
    <property type="entry name" value="PRK11598.1"/>
    <property type="match status" value="1"/>
</dbReference>
<dbReference type="Pfam" id="PF00884">
    <property type="entry name" value="Sulfatase"/>
    <property type="match status" value="1"/>
</dbReference>
<dbReference type="InterPro" id="IPR017850">
    <property type="entry name" value="Alkaline_phosphatase_core_sf"/>
</dbReference>
<feature type="transmembrane region" description="Helical" evidence="11">
    <location>
        <begin position="45"/>
        <end position="66"/>
    </location>
</feature>
<dbReference type="SUPFAM" id="SSF53649">
    <property type="entry name" value="Alkaline phosphatase-like"/>
    <property type="match status" value="1"/>
</dbReference>
<evidence type="ECO:0000256" key="8">
    <source>
        <dbReference type="ARBA" id="ARBA00061371"/>
    </source>
</evidence>
<feature type="domain" description="Sulfatase N-terminal" evidence="12">
    <location>
        <begin position="238"/>
        <end position="527"/>
    </location>
</feature>
<keyword evidence="3" id="KW-0997">Cell inner membrane</keyword>
<keyword evidence="5 11" id="KW-0812">Transmembrane</keyword>
<comment type="subcellular location">
    <subcellularLocation>
        <location evidence="1">Cell inner membrane</location>
        <topology evidence="1">Multi-pass membrane protein</topology>
    </subcellularLocation>
</comment>
<gene>
    <name evidence="14" type="primary">eptA</name>
    <name evidence="14" type="ORF">EMLFYP7_03435</name>
</gene>